<gene>
    <name evidence="2" type="ORF">MCHLO_15558</name>
</gene>
<keyword evidence="3" id="KW-1185">Reference proteome</keyword>
<name>A0ABQ0M7M4_MYCCL</name>
<feature type="compositionally biased region" description="Low complexity" evidence="1">
    <location>
        <begin position="258"/>
        <end position="279"/>
    </location>
</feature>
<reference evidence="2" key="1">
    <citation type="submission" date="2014-09" db="EMBL/GenBank/DDBJ databases">
        <title>Genome sequence of the luminous mushroom Mycena chlorophos for searching fungal bioluminescence genes.</title>
        <authorList>
            <person name="Tanaka Y."/>
            <person name="Kasuga D."/>
            <person name="Oba Y."/>
            <person name="Hase S."/>
            <person name="Sato K."/>
            <person name="Oba Y."/>
            <person name="Sakakibara Y."/>
        </authorList>
    </citation>
    <scope>NUCLEOTIDE SEQUENCE</scope>
</reference>
<dbReference type="Proteomes" id="UP000815677">
    <property type="component" value="Unassembled WGS sequence"/>
</dbReference>
<feature type="region of interest" description="Disordered" evidence="1">
    <location>
        <begin position="237"/>
        <end position="279"/>
    </location>
</feature>
<proteinExistence type="predicted"/>
<sequence length="279" mass="30279">MMDLSPVSLLFPTTTYCRPPSLSPSRFVPAPALLCRQLHALRKPPQARLEPFFVPNALPRRLSAYAPPEPFTPGIHPLLSQPESCGLVSPRGLFFPTLTLTRTLGFLCQQVAHRVRVVQVPGVGRWLVSNQTDTQALHRSPLSEFSLLWLFYTCDANHFLQISFENTWNVCSGKSKPTSRVLAQPSAATYSASATVSAPHFVRFRALFGVRPRCAWSAKNAPKARLLHRRFCPAASGERSGISNLRGQPRSAAAAGHSPPALTAAVPPSLASPSAGGNQ</sequence>
<dbReference type="EMBL" id="DF849830">
    <property type="protein sequence ID" value="GAT59237.1"/>
    <property type="molecule type" value="Genomic_DNA"/>
</dbReference>
<evidence type="ECO:0000256" key="1">
    <source>
        <dbReference type="SAM" id="MobiDB-lite"/>
    </source>
</evidence>
<organism evidence="2 3">
    <name type="scientific">Mycena chlorophos</name>
    <name type="common">Agaric fungus</name>
    <name type="synonym">Agaricus chlorophos</name>
    <dbReference type="NCBI Taxonomy" id="658473"/>
    <lineage>
        <taxon>Eukaryota</taxon>
        <taxon>Fungi</taxon>
        <taxon>Dikarya</taxon>
        <taxon>Basidiomycota</taxon>
        <taxon>Agaricomycotina</taxon>
        <taxon>Agaricomycetes</taxon>
        <taxon>Agaricomycetidae</taxon>
        <taxon>Agaricales</taxon>
        <taxon>Marasmiineae</taxon>
        <taxon>Mycenaceae</taxon>
        <taxon>Mycena</taxon>
    </lineage>
</organism>
<evidence type="ECO:0000313" key="3">
    <source>
        <dbReference type="Proteomes" id="UP000815677"/>
    </source>
</evidence>
<protein>
    <submittedName>
        <fullName evidence="2">Uncharacterized protein</fullName>
    </submittedName>
</protein>
<accession>A0ABQ0M7M4</accession>
<evidence type="ECO:0000313" key="2">
    <source>
        <dbReference type="EMBL" id="GAT59237.1"/>
    </source>
</evidence>